<dbReference type="InterPro" id="IPR036236">
    <property type="entry name" value="Znf_C2H2_sf"/>
</dbReference>
<evidence type="ECO:0000256" key="5">
    <source>
        <dbReference type="ARBA" id="ARBA00022771"/>
    </source>
</evidence>
<keyword evidence="4" id="KW-0677">Repeat</keyword>
<protein>
    <recommendedName>
        <fullName evidence="12">C2H2-type domain-containing protein</fullName>
    </recommendedName>
</protein>
<evidence type="ECO:0000256" key="9">
    <source>
        <dbReference type="ARBA" id="ARBA00023163"/>
    </source>
</evidence>
<dbReference type="InterPro" id="IPR013087">
    <property type="entry name" value="Znf_C2H2_type"/>
</dbReference>
<evidence type="ECO:0000256" key="6">
    <source>
        <dbReference type="ARBA" id="ARBA00022833"/>
    </source>
</evidence>
<dbReference type="GO" id="GO:0000981">
    <property type="term" value="F:DNA-binding transcription factor activity, RNA polymerase II-specific"/>
    <property type="evidence" value="ECO:0007669"/>
    <property type="project" value="TreeGrafter"/>
</dbReference>
<dbReference type="AlphaFoldDB" id="A0AAV2BW82"/>
<dbReference type="EMBL" id="CAXIEN010000524">
    <property type="protein sequence ID" value="CAL1299924.1"/>
    <property type="molecule type" value="Genomic_DNA"/>
</dbReference>
<evidence type="ECO:0000256" key="10">
    <source>
        <dbReference type="ARBA" id="ARBA00023242"/>
    </source>
</evidence>
<dbReference type="GO" id="GO:0005634">
    <property type="term" value="C:nucleus"/>
    <property type="evidence" value="ECO:0007669"/>
    <property type="project" value="UniProtKB-SubCell"/>
</dbReference>
<dbReference type="Gene3D" id="3.30.160.60">
    <property type="entry name" value="Classic Zinc Finger"/>
    <property type="match status" value="2"/>
</dbReference>
<evidence type="ECO:0000259" key="12">
    <source>
        <dbReference type="PROSITE" id="PS50157"/>
    </source>
</evidence>
<feature type="domain" description="C2H2-type" evidence="12">
    <location>
        <begin position="42"/>
        <end position="69"/>
    </location>
</feature>
<evidence type="ECO:0000313" key="14">
    <source>
        <dbReference type="Proteomes" id="UP001497382"/>
    </source>
</evidence>
<comment type="function">
    <text evidence="1">May be involved in transcriptional regulation.</text>
</comment>
<evidence type="ECO:0000256" key="11">
    <source>
        <dbReference type="PROSITE-ProRule" id="PRU00042"/>
    </source>
</evidence>
<keyword evidence="6" id="KW-0862">Zinc</keyword>
<reference evidence="13 14" key="1">
    <citation type="submission" date="2024-04" db="EMBL/GenBank/DDBJ databases">
        <authorList>
            <person name="Rising A."/>
            <person name="Reimegard J."/>
            <person name="Sonavane S."/>
            <person name="Akerstrom W."/>
            <person name="Nylinder S."/>
            <person name="Hedman E."/>
            <person name="Kallberg Y."/>
        </authorList>
    </citation>
    <scope>NUCLEOTIDE SEQUENCE [LARGE SCALE GENOMIC DNA]</scope>
</reference>
<evidence type="ECO:0000256" key="1">
    <source>
        <dbReference type="ARBA" id="ARBA00003767"/>
    </source>
</evidence>
<proteinExistence type="predicted"/>
<dbReference type="GO" id="GO:0008270">
    <property type="term" value="F:zinc ion binding"/>
    <property type="evidence" value="ECO:0007669"/>
    <property type="project" value="UniProtKB-KW"/>
</dbReference>
<organism evidence="13 14">
    <name type="scientific">Larinioides sclopetarius</name>
    <dbReference type="NCBI Taxonomy" id="280406"/>
    <lineage>
        <taxon>Eukaryota</taxon>
        <taxon>Metazoa</taxon>
        <taxon>Ecdysozoa</taxon>
        <taxon>Arthropoda</taxon>
        <taxon>Chelicerata</taxon>
        <taxon>Arachnida</taxon>
        <taxon>Araneae</taxon>
        <taxon>Araneomorphae</taxon>
        <taxon>Entelegynae</taxon>
        <taxon>Araneoidea</taxon>
        <taxon>Araneidae</taxon>
        <taxon>Larinioides</taxon>
    </lineage>
</organism>
<gene>
    <name evidence="13" type="ORF">LARSCL_LOCUS21637</name>
</gene>
<evidence type="ECO:0000256" key="2">
    <source>
        <dbReference type="ARBA" id="ARBA00004123"/>
    </source>
</evidence>
<dbReference type="GO" id="GO:0000978">
    <property type="term" value="F:RNA polymerase II cis-regulatory region sequence-specific DNA binding"/>
    <property type="evidence" value="ECO:0007669"/>
    <property type="project" value="TreeGrafter"/>
</dbReference>
<comment type="caution">
    <text evidence="13">The sequence shown here is derived from an EMBL/GenBank/DDBJ whole genome shotgun (WGS) entry which is preliminary data.</text>
</comment>
<keyword evidence="5 11" id="KW-0863">Zinc-finger</keyword>
<sequence length="95" mass="11236">MSSKFESTHFDIQSSIYFSFLELSSGQIGINSFYMKKPCKLHKCSYCHYTTLYLSHLRYHLSTHTGEKPFQCNLCGKRFSVKHNFNRHKLVHLKL</sequence>
<keyword evidence="7" id="KW-0805">Transcription regulation</keyword>
<dbReference type="FunFam" id="3.30.160.60:FF:000097">
    <property type="entry name" value="Zinc finger protein"/>
    <property type="match status" value="1"/>
</dbReference>
<dbReference type="PROSITE" id="PS50157">
    <property type="entry name" value="ZINC_FINGER_C2H2_2"/>
    <property type="match status" value="2"/>
</dbReference>
<comment type="subcellular location">
    <subcellularLocation>
        <location evidence="2">Nucleus</location>
    </subcellularLocation>
</comment>
<evidence type="ECO:0000256" key="8">
    <source>
        <dbReference type="ARBA" id="ARBA00023125"/>
    </source>
</evidence>
<dbReference type="PROSITE" id="PS00028">
    <property type="entry name" value="ZINC_FINGER_C2H2_1"/>
    <property type="match status" value="1"/>
</dbReference>
<dbReference type="PANTHER" id="PTHR23235:SF120">
    <property type="entry name" value="KRUPPEL-LIKE FACTOR 15"/>
    <property type="match status" value="1"/>
</dbReference>
<feature type="domain" description="C2H2-type" evidence="12">
    <location>
        <begin position="70"/>
        <end position="95"/>
    </location>
</feature>
<evidence type="ECO:0000256" key="3">
    <source>
        <dbReference type="ARBA" id="ARBA00022723"/>
    </source>
</evidence>
<keyword evidence="10" id="KW-0539">Nucleus</keyword>
<dbReference type="Pfam" id="PF00096">
    <property type="entry name" value="zf-C2H2"/>
    <property type="match status" value="1"/>
</dbReference>
<keyword evidence="9" id="KW-0804">Transcription</keyword>
<keyword evidence="14" id="KW-1185">Reference proteome</keyword>
<keyword evidence="3" id="KW-0479">Metal-binding</keyword>
<dbReference type="Proteomes" id="UP001497382">
    <property type="component" value="Unassembled WGS sequence"/>
</dbReference>
<keyword evidence="8" id="KW-0238">DNA-binding</keyword>
<dbReference type="SUPFAM" id="SSF57667">
    <property type="entry name" value="beta-beta-alpha zinc fingers"/>
    <property type="match status" value="1"/>
</dbReference>
<evidence type="ECO:0000256" key="7">
    <source>
        <dbReference type="ARBA" id="ARBA00023015"/>
    </source>
</evidence>
<name>A0AAV2BW82_9ARAC</name>
<dbReference type="SMART" id="SM00355">
    <property type="entry name" value="ZnF_C2H2"/>
    <property type="match status" value="2"/>
</dbReference>
<evidence type="ECO:0000256" key="4">
    <source>
        <dbReference type="ARBA" id="ARBA00022737"/>
    </source>
</evidence>
<evidence type="ECO:0000313" key="13">
    <source>
        <dbReference type="EMBL" id="CAL1299924.1"/>
    </source>
</evidence>
<dbReference type="PANTHER" id="PTHR23235">
    <property type="entry name" value="KRUEPPEL-LIKE TRANSCRIPTION FACTOR"/>
    <property type="match status" value="1"/>
</dbReference>
<accession>A0AAV2BW82</accession>